<feature type="transmembrane region" description="Helical" evidence="1">
    <location>
        <begin position="152"/>
        <end position="174"/>
    </location>
</feature>
<gene>
    <name evidence="2" type="ORF">ECPE_LOCUS8412</name>
</gene>
<name>A0A183AN77_9TREM</name>
<reference evidence="4" key="1">
    <citation type="submission" date="2016-06" db="UniProtKB">
        <authorList>
            <consortium name="WormBaseParasite"/>
        </authorList>
    </citation>
    <scope>IDENTIFICATION</scope>
</reference>
<proteinExistence type="predicted"/>
<dbReference type="AlphaFoldDB" id="A0A183AN77"/>
<evidence type="ECO:0000313" key="3">
    <source>
        <dbReference type="Proteomes" id="UP000272942"/>
    </source>
</evidence>
<dbReference type="EMBL" id="UZAN01045944">
    <property type="protein sequence ID" value="VDP83468.1"/>
    <property type="molecule type" value="Genomic_DNA"/>
</dbReference>
<keyword evidence="1" id="KW-0472">Membrane</keyword>
<keyword evidence="1" id="KW-1133">Transmembrane helix</keyword>
<dbReference type="Proteomes" id="UP000272942">
    <property type="component" value="Unassembled WGS sequence"/>
</dbReference>
<keyword evidence="1" id="KW-0812">Transmembrane</keyword>
<keyword evidence="3" id="KW-1185">Reference proteome</keyword>
<dbReference type="WBParaSite" id="ECPE_0000843801-mRNA-1">
    <property type="protein sequence ID" value="ECPE_0000843801-mRNA-1"/>
    <property type="gene ID" value="ECPE_0000843801"/>
</dbReference>
<evidence type="ECO:0000313" key="2">
    <source>
        <dbReference type="EMBL" id="VDP83468.1"/>
    </source>
</evidence>
<protein>
    <submittedName>
        <fullName evidence="4">Apple domain-containing protein</fullName>
    </submittedName>
</protein>
<evidence type="ECO:0000313" key="4">
    <source>
        <dbReference type="WBParaSite" id="ECPE_0000843801-mRNA-1"/>
    </source>
</evidence>
<evidence type="ECO:0000256" key="1">
    <source>
        <dbReference type="SAM" id="Phobius"/>
    </source>
</evidence>
<sequence>MANIRAEARTNRHIHSLEMTRNEVEHLSNGTDLCLVKRGTCVEHCLRSTPTFHEPNTLCYQTKSNDKLYQCVSQQTCHVQICWWHTKTASKYYVGIVHPNIFVAGLSQNMLLAVSHGSYDLPLVEGRFLDKEDFDHILLTGPSESKGPSVPVALIVSMVLVTAVLSAAIGFVVYRYPAQVRGVVDRIRFPYRQPKATRLA</sequence>
<reference evidence="2 3" key="2">
    <citation type="submission" date="2018-11" db="EMBL/GenBank/DDBJ databases">
        <authorList>
            <consortium name="Pathogen Informatics"/>
        </authorList>
    </citation>
    <scope>NUCLEOTIDE SEQUENCE [LARGE SCALE GENOMIC DNA]</scope>
    <source>
        <strain evidence="2 3">Egypt</strain>
    </source>
</reference>
<accession>A0A183AN77</accession>
<organism evidence="4">
    <name type="scientific">Echinostoma caproni</name>
    <dbReference type="NCBI Taxonomy" id="27848"/>
    <lineage>
        <taxon>Eukaryota</taxon>
        <taxon>Metazoa</taxon>
        <taxon>Spiralia</taxon>
        <taxon>Lophotrochozoa</taxon>
        <taxon>Platyhelminthes</taxon>
        <taxon>Trematoda</taxon>
        <taxon>Digenea</taxon>
        <taxon>Plagiorchiida</taxon>
        <taxon>Echinostomata</taxon>
        <taxon>Echinostomatoidea</taxon>
        <taxon>Echinostomatidae</taxon>
        <taxon>Echinostoma</taxon>
    </lineage>
</organism>